<accession>A0A0G0IFL8</accession>
<dbReference type="AlphaFoldDB" id="A0A0G0IFL8"/>
<organism evidence="1 2">
    <name type="scientific">Candidatus Daviesbacteria bacterium GW2011_GWA1_36_8</name>
    <dbReference type="NCBI Taxonomy" id="1618417"/>
    <lineage>
        <taxon>Bacteria</taxon>
        <taxon>Candidatus Daviesiibacteriota</taxon>
    </lineage>
</organism>
<evidence type="ECO:0000313" key="1">
    <source>
        <dbReference type="EMBL" id="KKQ14856.1"/>
    </source>
</evidence>
<dbReference type="EMBL" id="LBSJ01000028">
    <property type="protein sequence ID" value="KKQ14856.1"/>
    <property type="molecule type" value="Genomic_DNA"/>
</dbReference>
<name>A0A0G0IFL8_9BACT</name>
<reference evidence="1 2" key="1">
    <citation type="journal article" date="2015" name="Nature">
        <title>rRNA introns, odd ribosomes, and small enigmatic genomes across a large radiation of phyla.</title>
        <authorList>
            <person name="Brown C.T."/>
            <person name="Hug L.A."/>
            <person name="Thomas B.C."/>
            <person name="Sharon I."/>
            <person name="Castelle C.J."/>
            <person name="Singh A."/>
            <person name="Wilkins M.J."/>
            <person name="Williams K.H."/>
            <person name="Banfield J.F."/>
        </authorList>
    </citation>
    <scope>NUCLEOTIDE SEQUENCE [LARGE SCALE GENOMIC DNA]</scope>
</reference>
<protein>
    <submittedName>
        <fullName evidence="1">Uncharacterized protein</fullName>
    </submittedName>
</protein>
<dbReference type="Proteomes" id="UP000034448">
    <property type="component" value="Unassembled WGS sequence"/>
</dbReference>
<proteinExistence type="predicted"/>
<evidence type="ECO:0000313" key="2">
    <source>
        <dbReference type="Proteomes" id="UP000034448"/>
    </source>
</evidence>
<sequence length="81" mass="9326">MLELSESINVWALFEKASVRPFVFIWNNRKIKIETINFVHTTHEGSALIYHFSVSAGGNFYKLGFDCSNLKWILEAVEDDS</sequence>
<comment type="caution">
    <text evidence="1">The sequence shown here is derived from an EMBL/GenBank/DDBJ whole genome shotgun (WGS) entry which is preliminary data.</text>
</comment>
<gene>
    <name evidence="1" type="ORF">US28_C0028G0020</name>
</gene>